<dbReference type="HOGENOM" id="CLU_153912_0_0_4"/>
<protein>
    <recommendedName>
        <fullName evidence="4">Lipoprotein</fullName>
    </recommendedName>
</protein>
<dbReference type="AlphaFoldDB" id="C6XBB9"/>
<keyword evidence="3" id="KW-1185">Reference proteome</keyword>
<feature type="signal peptide" evidence="1">
    <location>
        <begin position="1"/>
        <end position="17"/>
    </location>
</feature>
<dbReference type="EMBL" id="CP001674">
    <property type="protein sequence ID" value="ACT51889.1"/>
    <property type="molecule type" value="Genomic_DNA"/>
</dbReference>
<sequence length="148" mass="15378" precursor="true">MKKFIIILAAMLTTACAGGPGALGGGEDKFTAAYVNAHIVVGKTTQEEVKALYGVPDKSSQSSSSRTSWNYKKHGPLYALSDLVSAAPGSVPGVVSADSALNSAKDASSASGKLNKVMDKSSGNTAVKGDNLSIDFDKNNKVTNWFLY</sequence>
<dbReference type="PROSITE" id="PS51257">
    <property type="entry name" value="PROKAR_LIPOPROTEIN"/>
    <property type="match status" value="1"/>
</dbReference>
<dbReference type="eggNOG" id="ENOG50334GZ">
    <property type="taxonomic scope" value="Bacteria"/>
</dbReference>
<dbReference type="RefSeq" id="WP_015831117.1">
    <property type="nucleotide sequence ID" value="NC_012969.1"/>
</dbReference>
<dbReference type="KEGG" id="mei:Msip34_2652"/>
<evidence type="ECO:0008006" key="4">
    <source>
        <dbReference type="Google" id="ProtNLM"/>
    </source>
</evidence>
<dbReference type="Proteomes" id="UP000002743">
    <property type="component" value="Chromosome"/>
</dbReference>
<feature type="chain" id="PRO_5002973699" description="Lipoprotein" evidence="1">
    <location>
        <begin position="18"/>
        <end position="148"/>
    </location>
</feature>
<evidence type="ECO:0000256" key="1">
    <source>
        <dbReference type="SAM" id="SignalP"/>
    </source>
</evidence>
<proteinExistence type="predicted"/>
<reference evidence="2 3" key="2">
    <citation type="journal article" date="2011" name="J. Bacteriol.">
        <title>Genomes of three methylotrophs from a single niche uncover genetic and metabolic divergence of Methylophilaceae.</title>
        <authorList>
            <person name="Lapidus A."/>
            <person name="Clum A."/>
            <person name="Labutti K."/>
            <person name="Kaluzhnaya M.G."/>
            <person name="Lim S."/>
            <person name="Beck D.A."/>
            <person name="Glavina Del Rio T."/>
            <person name="Nolan M."/>
            <person name="Mavromatis K."/>
            <person name="Huntemann M."/>
            <person name="Lucas S."/>
            <person name="Lidstrom M.E."/>
            <person name="Ivanova N."/>
            <person name="Chistoserdova L."/>
        </authorList>
    </citation>
    <scope>NUCLEOTIDE SEQUENCE [LARGE SCALE GENOMIC DNA]</scope>
    <source>
        <strain evidence="2 3">SIP3-4</strain>
    </source>
</reference>
<accession>C6XBB9</accession>
<evidence type="ECO:0000313" key="2">
    <source>
        <dbReference type="EMBL" id="ACT51889.1"/>
    </source>
</evidence>
<evidence type="ECO:0000313" key="3">
    <source>
        <dbReference type="Proteomes" id="UP000002743"/>
    </source>
</evidence>
<gene>
    <name evidence="2" type="ordered locus">Msip34_2652</name>
</gene>
<reference evidence="3" key="1">
    <citation type="submission" date="2009-07" db="EMBL/GenBank/DDBJ databases">
        <title>Complete sequence of chromosome of Methylovorus sp. SIP3-4.</title>
        <authorList>
            <person name="Lucas S."/>
            <person name="Copeland A."/>
            <person name="Lapidus A."/>
            <person name="Glavina del Rio T."/>
            <person name="Tice H."/>
            <person name="Bruce D."/>
            <person name="Goodwin L."/>
            <person name="Pitluck S."/>
            <person name="Clum A."/>
            <person name="Larimer F."/>
            <person name="Land M."/>
            <person name="Hauser L."/>
            <person name="Kyrpides N."/>
            <person name="Mikhailova N."/>
            <person name="Kayluzhnaya M."/>
            <person name="Chistoserdova L."/>
        </authorList>
    </citation>
    <scope>NUCLEOTIDE SEQUENCE [LARGE SCALE GENOMIC DNA]</scope>
    <source>
        <strain evidence="3">SIP3-4</strain>
    </source>
</reference>
<organism evidence="2 3">
    <name type="scientific">Methylovorus glucosotrophus (strain SIP3-4)</name>
    <dbReference type="NCBI Taxonomy" id="582744"/>
    <lineage>
        <taxon>Bacteria</taxon>
        <taxon>Pseudomonadati</taxon>
        <taxon>Pseudomonadota</taxon>
        <taxon>Betaproteobacteria</taxon>
        <taxon>Nitrosomonadales</taxon>
        <taxon>Methylophilaceae</taxon>
        <taxon>Methylovorus</taxon>
    </lineage>
</organism>
<name>C6XBB9_METGS</name>
<keyword evidence="1" id="KW-0732">Signal</keyword>